<dbReference type="InterPro" id="IPR023614">
    <property type="entry name" value="Porin_dom_sf"/>
</dbReference>
<dbReference type="CDD" id="cd00342">
    <property type="entry name" value="gram_neg_porins"/>
    <property type="match status" value="1"/>
</dbReference>
<dbReference type="InterPro" id="IPR050298">
    <property type="entry name" value="Gram-neg_bact_OMP"/>
</dbReference>
<keyword evidence="7" id="KW-1185">Reference proteome</keyword>
<feature type="signal peptide" evidence="4">
    <location>
        <begin position="1"/>
        <end position="21"/>
    </location>
</feature>
<dbReference type="Pfam" id="PF13609">
    <property type="entry name" value="Porin_4"/>
    <property type="match status" value="1"/>
</dbReference>
<accession>A0ABT4YX52</accession>
<comment type="subcellular location">
    <subcellularLocation>
        <location evidence="1">Cell outer membrane</location>
        <topology evidence="1">Multi-pass membrane protein</topology>
    </subcellularLocation>
</comment>
<evidence type="ECO:0000256" key="1">
    <source>
        <dbReference type="ARBA" id="ARBA00004571"/>
    </source>
</evidence>
<dbReference type="SUPFAM" id="SSF56935">
    <property type="entry name" value="Porins"/>
    <property type="match status" value="1"/>
</dbReference>
<reference evidence="6 7" key="1">
    <citation type="submission" date="2023-01" db="EMBL/GenBank/DDBJ databases">
        <title>Vibrio sp. KJ40-1 sp.nov, isolated from marine algae.</title>
        <authorList>
            <person name="Butt M."/>
            <person name="Kim J.M.J."/>
            <person name="Jeon C.O.C."/>
        </authorList>
    </citation>
    <scope>NUCLEOTIDE SEQUENCE [LARGE SCALE GENOMIC DNA]</scope>
    <source>
        <strain evidence="6 7">KJ40-1</strain>
    </source>
</reference>
<dbReference type="Gene3D" id="2.40.160.10">
    <property type="entry name" value="Porin"/>
    <property type="match status" value="1"/>
</dbReference>
<evidence type="ECO:0000256" key="4">
    <source>
        <dbReference type="SAM" id="SignalP"/>
    </source>
</evidence>
<feature type="chain" id="PRO_5046196340" evidence="4">
    <location>
        <begin position="22"/>
        <end position="308"/>
    </location>
</feature>
<protein>
    <submittedName>
        <fullName evidence="6">Porin</fullName>
    </submittedName>
</protein>
<proteinExistence type="predicted"/>
<dbReference type="Proteomes" id="UP001210678">
    <property type="component" value="Unassembled WGS sequence"/>
</dbReference>
<evidence type="ECO:0000313" key="7">
    <source>
        <dbReference type="Proteomes" id="UP001210678"/>
    </source>
</evidence>
<dbReference type="RefSeq" id="WP_272140538.1">
    <property type="nucleotide sequence ID" value="NZ_JAQLOI010000003.1"/>
</dbReference>
<evidence type="ECO:0000313" key="6">
    <source>
        <dbReference type="EMBL" id="MDB1126162.1"/>
    </source>
</evidence>
<keyword evidence="3" id="KW-0472">Membrane</keyword>
<dbReference type="InterPro" id="IPR033900">
    <property type="entry name" value="Gram_neg_porin_domain"/>
</dbReference>
<evidence type="ECO:0000256" key="3">
    <source>
        <dbReference type="ARBA" id="ARBA00023136"/>
    </source>
</evidence>
<dbReference type="PANTHER" id="PTHR34501">
    <property type="entry name" value="PROTEIN YDDL-RELATED"/>
    <property type="match status" value="1"/>
</dbReference>
<gene>
    <name evidence="6" type="ORF">PGX00_21820</name>
</gene>
<keyword evidence="2 4" id="KW-0732">Signal</keyword>
<organism evidence="6 7">
    <name type="scientific">Vibrio algarum</name>
    <dbReference type="NCBI Taxonomy" id="3020714"/>
    <lineage>
        <taxon>Bacteria</taxon>
        <taxon>Pseudomonadati</taxon>
        <taxon>Pseudomonadota</taxon>
        <taxon>Gammaproteobacteria</taxon>
        <taxon>Vibrionales</taxon>
        <taxon>Vibrionaceae</taxon>
        <taxon>Vibrio</taxon>
    </lineage>
</organism>
<dbReference type="EMBL" id="JAQLOI010000003">
    <property type="protein sequence ID" value="MDB1126162.1"/>
    <property type="molecule type" value="Genomic_DNA"/>
</dbReference>
<evidence type="ECO:0000259" key="5">
    <source>
        <dbReference type="Pfam" id="PF13609"/>
    </source>
</evidence>
<dbReference type="PANTHER" id="PTHR34501:SF2">
    <property type="entry name" value="OUTER MEMBRANE PORIN F-RELATED"/>
    <property type="match status" value="1"/>
</dbReference>
<sequence>MKQITLIATSITALVSGSSFAATVYQSDDTELMIGGRAEARFNISDNNKSSSTSSFNDISRARVNVVGKTKITESLDGFGKYEAEFNTSDSSTINNRYVFAGVSSKAGDFSYGKQDSAQVMLTDITDTMATFGADAADLTDGNKDKRDANFLYAGQFGDVVVKANYLAAQKSDDSDQSIGVAALYSFDSYDVGAGFVSTDDDRQFNLAGNVKISDFTFGAFLAFGKASDDDATAFELSAKYTFGKADFIAVYNKSDYDASSKKSDEAENIAIEGVYKFTTNLRTYAGYKFEQIDSLDNQFQAGIRYDF</sequence>
<feature type="domain" description="Porin" evidence="5">
    <location>
        <begin position="8"/>
        <end position="290"/>
    </location>
</feature>
<name>A0ABT4YX52_9VIBR</name>
<comment type="caution">
    <text evidence="6">The sequence shown here is derived from an EMBL/GenBank/DDBJ whole genome shotgun (WGS) entry which is preliminary data.</text>
</comment>
<evidence type="ECO:0000256" key="2">
    <source>
        <dbReference type="ARBA" id="ARBA00022729"/>
    </source>
</evidence>